<protein>
    <submittedName>
        <fullName evidence="1">Uncharacterized protein</fullName>
    </submittedName>
</protein>
<organism evidence="1 2">
    <name type="scientific">Priestia aryabhattai</name>
    <name type="common">Bacillus aryabhattai</name>
    <dbReference type="NCBI Taxonomy" id="412384"/>
    <lineage>
        <taxon>Bacteria</taxon>
        <taxon>Bacillati</taxon>
        <taxon>Bacillota</taxon>
        <taxon>Bacilli</taxon>
        <taxon>Bacillales</taxon>
        <taxon>Bacillaceae</taxon>
        <taxon>Priestia</taxon>
    </lineage>
</organism>
<accession>A0A7W3NH81</accession>
<evidence type="ECO:0000313" key="2">
    <source>
        <dbReference type="Proteomes" id="UP000543174"/>
    </source>
</evidence>
<proteinExistence type="predicted"/>
<name>A0A7W3NH81_PRIAR</name>
<sequence length="136" mass="16154">MRFAHYRNLNQHETYVTTKKRLKNHFSSLTNLDILFGLTRQFEWDSRCSQHPKIVGTVVAEASVHRDRTLDLSFFPIERKVYSEDAYEEFNHNTLVDIQKWMCEQTEKPDTAIVGIEQLIVEWVGNKHLLHYVTFL</sequence>
<evidence type="ECO:0000313" key="1">
    <source>
        <dbReference type="EMBL" id="MBA9042998.1"/>
    </source>
</evidence>
<dbReference type="AlphaFoldDB" id="A0A7W3NH81"/>
<keyword evidence="2" id="KW-1185">Reference proteome</keyword>
<dbReference type="EMBL" id="JACJHT010000023">
    <property type="protein sequence ID" value="MBA9042998.1"/>
    <property type="molecule type" value="Genomic_DNA"/>
</dbReference>
<dbReference type="RefSeq" id="WP_053488530.1">
    <property type="nucleotide sequence ID" value="NZ_CP169255.1"/>
</dbReference>
<comment type="caution">
    <text evidence="1">The sequence shown here is derived from an EMBL/GenBank/DDBJ whole genome shotgun (WGS) entry which is preliminary data.</text>
</comment>
<gene>
    <name evidence="1" type="ORF">HNP21_006176</name>
</gene>
<reference evidence="1" key="1">
    <citation type="submission" date="2020-08" db="EMBL/GenBank/DDBJ databases">
        <title>Functional genomics of gut bacteria from endangered species of beetles.</title>
        <authorList>
            <person name="Carlos-Shanley C."/>
        </authorList>
    </citation>
    <scope>NUCLEOTIDE SEQUENCE [LARGE SCALE GENOMIC DNA]</scope>
    <source>
        <strain evidence="1">S00060</strain>
    </source>
</reference>
<dbReference type="Proteomes" id="UP000543174">
    <property type="component" value="Unassembled WGS sequence"/>
</dbReference>